<dbReference type="PANTHER" id="PTHR10291:SF0">
    <property type="entry name" value="DEHYDRODOLICHYL DIPHOSPHATE SYNTHASE 2"/>
    <property type="match status" value="1"/>
</dbReference>
<dbReference type="InterPro" id="IPR018520">
    <property type="entry name" value="UPP_synth-like_CS"/>
</dbReference>
<keyword evidence="2" id="KW-0460">Magnesium</keyword>
<sequence>MPISQNTPGSLNAPRHLAIIMDGNGRWAQSRGKQRVSGHQEGANAVRRVITECAKMGVKELTLFAFSSENWKRPTMEVNALMTLFVQAIRKESKNLLENGIRTRVAGDISRFPKILQNQIKKLEQLTAECDVMKLNIAANYGGRWDVLQACRNLLNSYSKEPFDIESLDESKFTENLNIVSDVDLMIRTGGEQRISNFLLWQAAYAELYFSDTLWPDFGKEDLIQAITFFNSRERRFGMTSAQVQKKDNQ</sequence>
<comment type="catalytic activity">
    <reaction evidence="2">
        <text>8 isopentenyl diphosphate + (2E,6E)-farnesyl diphosphate = di-trans,octa-cis-undecaprenyl diphosphate + 8 diphosphate</text>
        <dbReference type="Rhea" id="RHEA:27551"/>
        <dbReference type="ChEBI" id="CHEBI:33019"/>
        <dbReference type="ChEBI" id="CHEBI:58405"/>
        <dbReference type="ChEBI" id="CHEBI:128769"/>
        <dbReference type="ChEBI" id="CHEBI:175763"/>
        <dbReference type="EC" id="2.5.1.31"/>
    </reaction>
</comment>
<feature type="binding site" evidence="2">
    <location>
        <begin position="23"/>
        <end position="26"/>
    </location>
    <ligand>
        <name>substrate</name>
    </ligand>
</feature>
<feature type="binding site" evidence="2">
    <location>
        <position position="188"/>
    </location>
    <ligand>
        <name>substrate</name>
    </ligand>
</feature>
<dbReference type="SUPFAM" id="SSF64005">
    <property type="entry name" value="Undecaprenyl diphosphate synthase"/>
    <property type="match status" value="1"/>
</dbReference>
<comment type="function">
    <text evidence="2">Catalyzes the sequential condensation of isopentenyl diphosphate (IPP) with (2E,6E)-farnesyl diphosphate (E,E-FPP) to yield (2Z,6Z,10Z,14Z,18Z,22Z,26Z,30Z,34E,38E)-undecaprenyl diphosphate (di-trans,octa-cis-UPP). UPP is the precursor of glycosyl carrier lipid in the biosynthesis of bacterial cell wall polysaccharide components such as peptidoglycan and lipopolysaccharide.</text>
</comment>
<evidence type="ECO:0000313" key="3">
    <source>
        <dbReference type="EMBL" id="SKA64676.1"/>
    </source>
</evidence>
<keyword evidence="2" id="KW-0133">Cell shape</keyword>
<evidence type="ECO:0000256" key="1">
    <source>
        <dbReference type="ARBA" id="ARBA00022679"/>
    </source>
</evidence>
<keyword evidence="2" id="KW-0573">Peptidoglycan synthesis</keyword>
<comment type="cofactor">
    <cofactor evidence="2">
        <name>Mg(2+)</name>
        <dbReference type="ChEBI" id="CHEBI:18420"/>
    </cofactor>
    <text evidence="2">Binds 2 magnesium ions per subunit.</text>
</comment>
<feature type="active site" evidence="2">
    <location>
        <position position="22"/>
    </location>
</feature>
<dbReference type="PANTHER" id="PTHR10291">
    <property type="entry name" value="DEHYDRODOLICHYL DIPHOSPHATE SYNTHASE FAMILY MEMBER"/>
    <property type="match status" value="1"/>
</dbReference>
<feature type="binding site" evidence="2">
    <location>
        <position position="22"/>
    </location>
    <ligand>
        <name>Mg(2+)</name>
        <dbReference type="ChEBI" id="CHEBI:18420"/>
    </ligand>
</feature>
<protein>
    <recommendedName>
        <fullName evidence="2">Ditrans,polycis-undecaprenyl-diphosphate synthase ((2E,6E)-farnesyl-diphosphate specific)</fullName>
        <ecNumber evidence="2">2.5.1.31</ecNumber>
    </recommendedName>
    <alternativeName>
        <fullName evidence="2">Ditrans,polycis-undecaprenylcistransferase</fullName>
    </alternativeName>
    <alternativeName>
        <fullName evidence="2">Undecaprenyl diphosphate synthase</fullName>
        <shortName evidence="2">UDS</shortName>
    </alternativeName>
    <alternativeName>
        <fullName evidence="2">Undecaprenyl pyrophosphate synthase</fullName>
        <shortName evidence="2">UPP synthase</shortName>
    </alternativeName>
</protein>
<reference evidence="4" key="1">
    <citation type="submission" date="2017-02" db="EMBL/GenBank/DDBJ databases">
        <authorList>
            <person name="Varghese N."/>
            <person name="Submissions S."/>
        </authorList>
    </citation>
    <scope>NUCLEOTIDE SEQUENCE [LARGE SCALE GENOMIC DNA]</scope>
    <source>
        <strain evidence="4">DSM 3072</strain>
    </source>
</reference>
<dbReference type="Gene3D" id="3.40.1180.10">
    <property type="entry name" value="Decaprenyl diphosphate synthase-like"/>
    <property type="match status" value="1"/>
</dbReference>
<feature type="binding site" evidence="2">
    <location>
        <position position="71"/>
    </location>
    <ligand>
        <name>substrate</name>
    </ligand>
</feature>
<dbReference type="GO" id="GO:0008834">
    <property type="term" value="F:ditrans,polycis-undecaprenyl-diphosphate synthase [(2E,6E)-farnesyl-diphosphate specific] activity"/>
    <property type="evidence" value="ECO:0007669"/>
    <property type="project" value="UniProtKB-UniRule"/>
</dbReference>
<proteinExistence type="inferred from homology"/>
<dbReference type="RefSeq" id="WP_078928981.1">
    <property type="nucleotide sequence ID" value="NZ_FUXX01000026.1"/>
</dbReference>
<dbReference type="Pfam" id="PF01255">
    <property type="entry name" value="Prenyltransf"/>
    <property type="match status" value="1"/>
</dbReference>
<dbReference type="Proteomes" id="UP000242432">
    <property type="component" value="Unassembled WGS sequence"/>
</dbReference>
<dbReference type="STRING" id="83771.SAMN02910357_00661"/>
<dbReference type="InterPro" id="IPR036424">
    <property type="entry name" value="UPP_synth-like_sf"/>
</dbReference>
<evidence type="ECO:0000313" key="4">
    <source>
        <dbReference type="Proteomes" id="UP000242432"/>
    </source>
</evidence>
<dbReference type="PROSITE" id="PS01066">
    <property type="entry name" value="UPP_SYNTHASE"/>
    <property type="match status" value="1"/>
</dbReference>
<gene>
    <name evidence="2" type="primary">uppS</name>
    <name evidence="3" type="ORF">SAMN02745213_01557</name>
</gene>
<feature type="binding site" evidence="2">
    <location>
        <position position="27"/>
    </location>
    <ligand>
        <name>substrate</name>
    </ligand>
</feature>
<name>A0A1T4VI95_9GAMM</name>
<feature type="binding site" evidence="2">
    <location>
        <position position="207"/>
    </location>
    <ligand>
        <name>Mg(2+)</name>
        <dbReference type="ChEBI" id="CHEBI:18420"/>
    </ligand>
</feature>
<dbReference type="GO" id="GO:0016094">
    <property type="term" value="P:polyprenol biosynthetic process"/>
    <property type="evidence" value="ECO:0007669"/>
    <property type="project" value="TreeGrafter"/>
</dbReference>
<keyword evidence="2" id="KW-0479">Metal-binding</keyword>
<dbReference type="GO" id="GO:0009252">
    <property type="term" value="P:peptidoglycan biosynthetic process"/>
    <property type="evidence" value="ECO:0007669"/>
    <property type="project" value="UniProtKB-UniRule"/>
</dbReference>
<dbReference type="GO" id="GO:0000287">
    <property type="term" value="F:magnesium ion binding"/>
    <property type="evidence" value="ECO:0007669"/>
    <property type="project" value="UniProtKB-UniRule"/>
</dbReference>
<dbReference type="EMBL" id="FUXX01000026">
    <property type="protein sequence ID" value="SKA64676.1"/>
    <property type="molecule type" value="Genomic_DNA"/>
</dbReference>
<dbReference type="CDD" id="cd00475">
    <property type="entry name" value="Cis_IPPS"/>
    <property type="match status" value="1"/>
</dbReference>
<keyword evidence="2" id="KW-0961">Cell wall biogenesis/degradation</keyword>
<comment type="similarity">
    <text evidence="2">Belongs to the UPP synthase family.</text>
</comment>
<keyword evidence="1 2" id="KW-0808">Transferase</keyword>
<feature type="binding site" evidence="2">
    <location>
        <position position="35"/>
    </location>
    <ligand>
        <name>substrate</name>
    </ligand>
</feature>
<dbReference type="GO" id="GO:0071555">
    <property type="term" value="P:cell wall organization"/>
    <property type="evidence" value="ECO:0007669"/>
    <property type="project" value="UniProtKB-KW"/>
</dbReference>
<dbReference type="GO" id="GO:0008360">
    <property type="term" value="P:regulation of cell shape"/>
    <property type="evidence" value="ECO:0007669"/>
    <property type="project" value="UniProtKB-KW"/>
</dbReference>
<organism evidence="3 4">
    <name type="scientific">Succinivibrio dextrinosolvens DSM 3072</name>
    <dbReference type="NCBI Taxonomy" id="1123324"/>
    <lineage>
        <taxon>Bacteria</taxon>
        <taxon>Pseudomonadati</taxon>
        <taxon>Pseudomonadota</taxon>
        <taxon>Gammaproteobacteria</taxon>
        <taxon>Aeromonadales</taxon>
        <taxon>Succinivibrionaceae</taxon>
        <taxon>Succinivibrio</taxon>
    </lineage>
</organism>
<evidence type="ECO:0000256" key="2">
    <source>
        <dbReference type="HAMAP-Rule" id="MF_01139"/>
    </source>
</evidence>
<feature type="active site" description="Proton acceptor" evidence="2">
    <location>
        <position position="70"/>
    </location>
</feature>
<dbReference type="FunFam" id="3.40.1180.10:FF:000001">
    <property type="entry name" value="(2E,6E)-farnesyl-diphosphate-specific ditrans,polycis-undecaprenyl-diphosphate synthase"/>
    <property type="match status" value="1"/>
</dbReference>
<feature type="binding site" evidence="2">
    <location>
        <position position="39"/>
    </location>
    <ligand>
        <name>substrate</name>
    </ligand>
</feature>
<dbReference type="InterPro" id="IPR001441">
    <property type="entry name" value="UPP_synth-like"/>
</dbReference>
<accession>A0A1T4VI95</accession>
<dbReference type="NCBIfam" id="TIGR00055">
    <property type="entry name" value="uppS"/>
    <property type="match status" value="1"/>
</dbReference>
<dbReference type="EC" id="2.5.1.31" evidence="2"/>
<dbReference type="AlphaFoldDB" id="A0A1T4VI95"/>
<comment type="subunit">
    <text evidence="2">Homodimer.</text>
</comment>
<feature type="binding site" evidence="2">
    <location>
        <position position="73"/>
    </location>
    <ligand>
        <name>substrate</name>
    </ligand>
</feature>
<keyword evidence="4" id="KW-1185">Reference proteome</keyword>
<feature type="binding site" evidence="2">
    <location>
        <begin position="194"/>
        <end position="196"/>
    </location>
    <ligand>
        <name>substrate</name>
    </ligand>
</feature>
<dbReference type="HAMAP" id="MF_01139">
    <property type="entry name" value="ISPT"/>
    <property type="match status" value="1"/>
</dbReference>
<feature type="binding site" evidence="2">
    <location>
        <begin position="67"/>
        <end position="69"/>
    </location>
    <ligand>
        <name>substrate</name>
    </ligand>
</feature>
<dbReference type="GO" id="GO:0005829">
    <property type="term" value="C:cytosol"/>
    <property type="evidence" value="ECO:0007669"/>
    <property type="project" value="TreeGrafter"/>
</dbReference>